<name>A0A124GMS9_PICGL</name>
<protein>
    <submittedName>
        <fullName evidence="1">Uncharacterized protein</fullName>
    </submittedName>
</protein>
<dbReference type="AlphaFoldDB" id="A0A124GMS9"/>
<comment type="caution">
    <text evidence="1">The sequence shown here is derived from an EMBL/GenBank/DDBJ whole genome shotgun (WGS) entry which is preliminary data.</text>
</comment>
<keyword evidence="1" id="KW-0496">Mitochondrion</keyword>
<evidence type="ECO:0000313" key="1">
    <source>
        <dbReference type="EMBL" id="KUM46593.1"/>
    </source>
</evidence>
<gene>
    <name evidence="1" type="ORF">ABT39_MTgene1695</name>
</gene>
<organism evidence="1">
    <name type="scientific">Picea glauca</name>
    <name type="common">White spruce</name>
    <name type="synonym">Pinus glauca</name>
    <dbReference type="NCBI Taxonomy" id="3330"/>
    <lineage>
        <taxon>Eukaryota</taxon>
        <taxon>Viridiplantae</taxon>
        <taxon>Streptophyta</taxon>
        <taxon>Embryophyta</taxon>
        <taxon>Tracheophyta</taxon>
        <taxon>Spermatophyta</taxon>
        <taxon>Pinopsida</taxon>
        <taxon>Pinidae</taxon>
        <taxon>Conifers I</taxon>
        <taxon>Pinales</taxon>
        <taxon>Pinaceae</taxon>
        <taxon>Picea</taxon>
    </lineage>
</organism>
<accession>A0A124GMS9</accession>
<reference evidence="1" key="1">
    <citation type="journal article" date="2015" name="Genome Biol. Evol.">
        <title>Organellar Genomes of White Spruce (Picea glauca): Assembly and Annotation.</title>
        <authorList>
            <person name="Jackman S.D."/>
            <person name="Warren R.L."/>
            <person name="Gibb E.A."/>
            <person name="Vandervalk B.P."/>
            <person name="Mohamadi H."/>
            <person name="Chu J."/>
            <person name="Raymond A."/>
            <person name="Pleasance S."/>
            <person name="Coope R."/>
            <person name="Wildung M.R."/>
            <person name="Ritland C.E."/>
            <person name="Bousquet J."/>
            <person name="Jones S.J."/>
            <person name="Bohlmann J."/>
            <person name="Birol I."/>
        </authorList>
    </citation>
    <scope>NUCLEOTIDE SEQUENCE [LARGE SCALE GENOMIC DNA]</scope>
    <source>
        <tissue evidence="1">Flushing bud</tissue>
    </source>
</reference>
<sequence length="75" mass="8401">MVIWNNPIIYLRKPGKLMGQTACGACNNYCTGGTYLQNQMLNALYESPCASGRWLGCRSPLIPFVSSTEEYNRSF</sequence>
<dbReference type="EMBL" id="LKAM01000011">
    <property type="protein sequence ID" value="KUM46593.1"/>
    <property type="molecule type" value="Genomic_DNA"/>
</dbReference>
<proteinExistence type="predicted"/>
<geneLocation type="mitochondrion" evidence="1"/>